<evidence type="ECO:0000313" key="3">
    <source>
        <dbReference type="EMBL" id="RAR86449.1"/>
    </source>
</evidence>
<dbReference type="OrthoDB" id="5568302at2"/>
<reference evidence="3 4" key="1">
    <citation type="submission" date="2018-06" db="EMBL/GenBank/DDBJ databases">
        <title>Genomic Encyclopedia of Archaeal and Bacterial Type Strains, Phase II (KMG-II): from individual species to whole genera.</title>
        <authorList>
            <person name="Goeker M."/>
        </authorList>
    </citation>
    <scope>NUCLEOTIDE SEQUENCE [LARGE SCALE GENOMIC DNA]</scope>
    <source>
        <strain evidence="3 4">CFPB 3232</strain>
    </source>
</reference>
<gene>
    <name evidence="3" type="ORF">AX018_100135</name>
</gene>
<dbReference type="PROSITE" id="PS51257">
    <property type="entry name" value="PROKAR_LIPOPROTEIN"/>
    <property type="match status" value="1"/>
</dbReference>
<proteinExistence type="predicted"/>
<keyword evidence="4" id="KW-1185">Reference proteome</keyword>
<dbReference type="AlphaFoldDB" id="A0A328ZKQ4"/>
<dbReference type="SUPFAM" id="SSF159594">
    <property type="entry name" value="XCC0632-like"/>
    <property type="match status" value="1"/>
</dbReference>
<accession>A0A328ZKQ4</accession>
<dbReference type="Proteomes" id="UP000248856">
    <property type="component" value="Unassembled WGS sequence"/>
</dbReference>
<name>A0A328ZKQ4_9BURK</name>
<dbReference type="RefSeq" id="WP_111875239.1">
    <property type="nucleotide sequence ID" value="NZ_QLTA01000001.1"/>
</dbReference>
<dbReference type="InterPro" id="IPR005586">
    <property type="entry name" value="ABC_trans_aux"/>
</dbReference>
<dbReference type="EMBL" id="QLTA01000001">
    <property type="protein sequence ID" value="RAR86449.1"/>
    <property type="molecule type" value="Genomic_DNA"/>
</dbReference>
<feature type="domain" description="ABC-type transport auxiliary lipoprotein component" evidence="2">
    <location>
        <begin position="56"/>
        <end position="220"/>
    </location>
</feature>
<feature type="signal peptide" evidence="1">
    <location>
        <begin position="1"/>
        <end position="45"/>
    </location>
</feature>
<organism evidence="3 4">
    <name type="scientific">Paracidovorax anthurii</name>
    <dbReference type="NCBI Taxonomy" id="78229"/>
    <lineage>
        <taxon>Bacteria</taxon>
        <taxon>Pseudomonadati</taxon>
        <taxon>Pseudomonadota</taxon>
        <taxon>Betaproteobacteria</taxon>
        <taxon>Burkholderiales</taxon>
        <taxon>Comamonadaceae</taxon>
        <taxon>Paracidovorax</taxon>
    </lineage>
</organism>
<dbReference type="Gene3D" id="3.40.50.10610">
    <property type="entry name" value="ABC-type transport auxiliary lipoprotein component"/>
    <property type="match status" value="1"/>
</dbReference>
<evidence type="ECO:0000313" key="4">
    <source>
        <dbReference type="Proteomes" id="UP000248856"/>
    </source>
</evidence>
<evidence type="ECO:0000259" key="2">
    <source>
        <dbReference type="Pfam" id="PF03886"/>
    </source>
</evidence>
<protein>
    <submittedName>
        <fullName evidence="3">Cholesterol transport system auxiliary component</fullName>
    </submittedName>
</protein>
<feature type="chain" id="PRO_5016312198" evidence="1">
    <location>
        <begin position="46"/>
        <end position="229"/>
    </location>
</feature>
<comment type="caution">
    <text evidence="3">The sequence shown here is derived from an EMBL/GenBank/DDBJ whole genome shotgun (WGS) entry which is preliminary data.</text>
</comment>
<dbReference type="Pfam" id="PF03886">
    <property type="entry name" value="ABC_trans_aux"/>
    <property type="match status" value="1"/>
</dbReference>
<evidence type="ECO:0000256" key="1">
    <source>
        <dbReference type="SAM" id="SignalP"/>
    </source>
</evidence>
<keyword evidence="1" id="KW-0732">Signal</keyword>
<sequence length="229" mass="24098">MLTIEKIANNVANTATWGLRGALAAVAAALALAGCSALPAPPARADVYDFGPGALAAEPADRRAPLPPIALPEVAVAGPVEGSTAVLYRLAYDDPRRLRPYGQARWSQPPAQLVQQALRDELGQRRAVLMGDEGVSQLVGSGQPPAVLRAEIEEFSQVFQSTRESAGLLRLRASLSEPTAAGEKLLTQRVFVVQRPAPTPDARGGTRALAEAAAQAAREVGEWVEQVGR</sequence>